<dbReference type="EC" id="2.7.7.7" evidence="4"/>
<dbReference type="PRINTS" id="PR00869">
    <property type="entry name" value="DNAPOLX"/>
</dbReference>
<keyword evidence="2 4" id="KW-0808">Transferase</keyword>
<feature type="non-terminal residue" evidence="6">
    <location>
        <position position="1"/>
    </location>
</feature>
<dbReference type="InterPro" id="IPR002054">
    <property type="entry name" value="DNA-dir_DNA_pol_X"/>
</dbReference>
<evidence type="ECO:0000259" key="5">
    <source>
        <dbReference type="SMART" id="SM00483"/>
    </source>
</evidence>
<dbReference type="PANTHER" id="PTHR11276">
    <property type="entry name" value="DNA POLYMERASE TYPE-X FAMILY MEMBER"/>
    <property type="match status" value="1"/>
</dbReference>
<dbReference type="Gene3D" id="3.30.460.10">
    <property type="entry name" value="Beta Polymerase, domain 2"/>
    <property type="match status" value="1"/>
</dbReference>
<dbReference type="GO" id="GO:0003677">
    <property type="term" value="F:DNA binding"/>
    <property type="evidence" value="ECO:0007669"/>
    <property type="project" value="UniProtKB-UniRule"/>
</dbReference>
<reference evidence="6" key="1">
    <citation type="journal article" date="2022" name="G3 (Bethesda)">
        <title>High quality genome of the basidiomycete yeast Dioszegia hungarica PDD-24b-2 isolated from cloud water.</title>
        <authorList>
            <person name="Jarrige D."/>
            <person name="Haridas S."/>
            <person name="Bleykasten-Grosshans C."/>
            <person name="Joly M."/>
            <person name="Nadalig T."/>
            <person name="Sancelme M."/>
            <person name="Vuilleumier S."/>
            <person name="Grigoriev I.V."/>
            <person name="Amato P."/>
            <person name="Bringel F."/>
        </authorList>
    </citation>
    <scope>NUCLEOTIDE SEQUENCE</scope>
    <source>
        <strain evidence="6">PDD-24b-2</strain>
    </source>
</reference>
<dbReference type="AlphaFoldDB" id="A0AA38LRB7"/>
<dbReference type="Pfam" id="PF14791">
    <property type="entry name" value="DNA_pol_B_thumb"/>
    <property type="match status" value="1"/>
</dbReference>
<comment type="catalytic activity">
    <reaction evidence="4">
        <text>DNA(n) + a 2'-deoxyribonucleoside 5'-triphosphate = DNA(n+1) + diphosphate</text>
        <dbReference type="Rhea" id="RHEA:22508"/>
        <dbReference type="Rhea" id="RHEA-COMP:17339"/>
        <dbReference type="Rhea" id="RHEA-COMP:17340"/>
        <dbReference type="ChEBI" id="CHEBI:33019"/>
        <dbReference type="ChEBI" id="CHEBI:61560"/>
        <dbReference type="ChEBI" id="CHEBI:173112"/>
        <dbReference type="EC" id="2.7.7.7"/>
    </reaction>
</comment>
<comment type="caution">
    <text evidence="6">The sequence shown here is derived from an EMBL/GenBank/DDBJ whole genome shotgun (WGS) entry which is preliminary data.</text>
</comment>
<sequence>TSLMAQNGVTWRLIRELLEFGFSSELESLDEKEKAIVKFNRIHGLGKIKAAGYVENGARTYEDLLNSTDKEFGRKVYDAQKLALTYHEDMEEMMPRAEIEMFRANITKALKRADPEYGFEIMGSYRRGEMLSSDMDVVVWHPSYVERDTEKVKAGIRPDSLMGKVKRALLRAGILDEVKIFSGGEKKILALTQLTPTSTHRQMDIRLCPTQSLPYMLLGNSGDDLLMKIVRSKANSKGWLLNEYGMGERTTPIGGTVRKCSFSLSTAGDEADSVAMIKEGTEILVKDEKEIFEKLGLPYLPVRVDWSPSRERLTI</sequence>
<dbReference type="Pfam" id="PF14792">
    <property type="entry name" value="DNA_pol_B_palm"/>
    <property type="match status" value="1"/>
</dbReference>
<dbReference type="InterPro" id="IPR022312">
    <property type="entry name" value="DNA_pol_X"/>
</dbReference>
<keyword evidence="3 4" id="KW-0548">Nucleotidyltransferase</keyword>
<evidence type="ECO:0000256" key="1">
    <source>
        <dbReference type="ARBA" id="ARBA00008323"/>
    </source>
</evidence>
<dbReference type="GO" id="GO:0005634">
    <property type="term" value="C:nucleus"/>
    <property type="evidence" value="ECO:0007669"/>
    <property type="project" value="UniProtKB-SubCell"/>
</dbReference>
<feature type="domain" description="DNA-directed DNA polymerase X" evidence="5">
    <location>
        <begin position="1"/>
        <end position="305"/>
    </location>
</feature>
<comment type="subcellular location">
    <subcellularLocation>
        <location evidence="4">Nucleus</location>
    </subcellularLocation>
</comment>
<keyword evidence="7" id="KW-1185">Reference proteome</keyword>
<dbReference type="GO" id="GO:0006303">
    <property type="term" value="P:double-strand break repair via nonhomologous end joining"/>
    <property type="evidence" value="ECO:0007669"/>
    <property type="project" value="TreeGrafter"/>
</dbReference>
<keyword evidence="4" id="KW-0234">DNA repair</keyword>
<organism evidence="6 7">
    <name type="scientific">Dioszegia hungarica</name>
    <dbReference type="NCBI Taxonomy" id="4972"/>
    <lineage>
        <taxon>Eukaryota</taxon>
        <taxon>Fungi</taxon>
        <taxon>Dikarya</taxon>
        <taxon>Basidiomycota</taxon>
        <taxon>Agaricomycotina</taxon>
        <taxon>Tremellomycetes</taxon>
        <taxon>Tremellales</taxon>
        <taxon>Bulleribasidiaceae</taxon>
        <taxon>Dioszegia</taxon>
    </lineage>
</organism>
<dbReference type="InterPro" id="IPR019843">
    <property type="entry name" value="DNA_pol-X_BS"/>
</dbReference>
<dbReference type="GO" id="GO:0046872">
    <property type="term" value="F:metal ion binding"/>
    <property type="evidence" value="ECO:0007669"/>
    <property type="project" value="UniProtKB-UniRule"/>
</dbReference>
<protein>
    <recommendedName>
        <fullName evidence="4">DNA polymerase</fullName>
        <ecNumber evidence="4">2.7.7.7</ecNumber>
    </recommendedName>
</protein>
<keyword evidence="4" id="KW-0539">Nucleus</keyword>
<dbReference type="SUPFAM" id="SSF81585">
    <property type="entry name" value="PsbU/PolX domain-like"/>
    <property type="match status" value="1"/>
</dbReference>
<dbReference type="PRINTS" id="PR00870">
    <property type="entry name" value="DNAPOLXBETA"/>
</dbReference>
<dbReference type="PROSITE" id="PS00522">
    <property type="entry name" value="DNA_POLYMERASE_X"/>
    <property type="match status" value="1"/>
</dbReference>
<dbReference type="PANTHER" id="PTHR11276:SF42">
    <property type="entry name" value="DNA POLYMERASE BETA"/>
    <property type="match status" value="1"/>
</dbReference>
<gene>
    <name evidence="6" type="ORF">MKK02DRAFT_17188</name>
</gene>
<dbReference type="Proteomes" id="UP001164286">
    <property type="component" value="Unassembled WGS sequence"/>
</dbReference>
<accession>A0AA38LRB7</accession>
<dbReference type="InterPro" id="IPR043519">
    <property type="entry name" value="NT_sf"/>
</dbReference>
<dbReference type="Gene3D" id="1.10.150.20">
    <property type="entry name" value="5' to 3' exonuclease, C-terminal subdomain"/>
    <property type="match status" value="1"/>
</dbReference>
<keyword evidence="4" id="KW-0227">DNA damage</keyword>
<dbReference type="SMART" id="SM00483">
    <property type="entry name" value="POLXc"/>
    <property type="match status" value="1"/>
</dbReference>
<evidence type="ECO:0000256" key="3">
    <source>
        <dbReference type="ARBA" id="ARBA00022695"/>
    </source>
</evidence>
<dbReference type="InterPro" id="IPR029398">
    <property type="entry name" value="PolB_thumb"/>
</dbReference>
<comment type="similarity">
    <text evidence="1 4">Belongs to the DNA polymerase type-X family.</text>
</comment>
<dbReference type="SUPFAM" id="SSF81301">
    <property type="entry name" value="Nucleotidyltransferase"/>
    <property type="match status" value="1"/>
</dbReference>
<dbReference type="EMBL" id="JAKWFO010000008">
    <property type="protein sequence ID" value="KAI9634287.1"/>
    <property type="molecule type" value="Genomic_DNA"/>
</dbReference>
<dbReference type="GO" id="GO:0006284">
    <property type="term" value="P:base-excision repair"/>
    <property type="evidence" value="ECO:0007669"/>
    <property type="project" value="TreeGrafter"/>
</dbReference>
<name>A0AA38LRB7_9TREE</name>
<dbReference type="Gene3D" id="3.30.210.10">
    <property type="entry name" value="DNA polymerase, thumb domain"/>
    <property type="match status" value="1"/>
</dbReference>
<evidence type="ECO:0000256" key="2">
    <source>
        <dbReference type="ARBA" id="ARBA00022679"/>
    </source>
</evidence>
<dbReference type="GO" id="GO:0003887">
    <property type="term" value="F:DNA-directed DNA polymerase activity"/>
    <property type="evidence" value="ECO:0007669"/>
    <property type="project" value="UniProtKB-UniRule"/>
</dbReference>
<keyword evidence="4" id="KW-0239">DNA-directed DNA polymerase</keyword>
<dbReference type="InterPro" id="IPR028207">
    <property type="entry name" value="DNA_pol_B_palm_palm"/>
</dbReference>
<dbReference type="GeneID" id="77724952"/>
<evidence type="ECO:0000313" key="6">
    <source>
        <dbReference type="EMBL" id="KAI9634287.1"/>
    </source>
</evidence>
<evidence type="ECO:0000256" key="4">
    <source>
        <dbReference type="RuleBase" id="RU366014"/>
    </source>
</evidence>
<comment type="function">
    <text evidence="4">DNA polymerase that functions in several pathways of DNA repair. Involved in base excision repair (BER) responsible for repair of lesions that give rise to abasic (AP) sites in DNA. Also contributes to DNA double-strand break repair by non-homologous end joining and homologous recombination. Has both template-dependent and template-independent (terminal transferase) DNA polymerase activities. Has also a 5'-deoxyribose-5-phosphate lyase (dRP lyase) activity.</text>
</comment>
<evidence type="ECO:0000313" key="7">
    <source>
        <dbReference type="Proteomes" id="UP001164286"/>
    </source>
</evidence>
<dbReference type="RefSeq" id="XP_052944064.1">
    <property type="nucleotide sequence ID" value="XM_053085751.1"/>
</dbReference>
<dbReference type="InterPro" id="IPR037160">
    <property type="entry name" value="DNA_Pol_thumb_sf"/>
</dbReference>
<proteinExistence type="inferred from homology"/>
<dbReference type="InterPro" id="IPR002008">
    <property type="entry name" value="DNA_pol_X_beta-like"/>
</dbReference>